<name>A0ABW1D7C1_9ACTN</name>
<organism evidence="3 4">
    <name type="scientific">Nonomuraea insulae</name>
    <dbReference type="NCBI Taxonomy" id="1616787"/>
    <lineage>
        <taxon>Bacteria</taxon>
        <taxon>Bacillati</taxon>
        <taxon>Actinomycetota</taxon>
        <taxon>Actinomycetes</taxon>
        <taxon>Streptosporangiales</taxon>
        <taxon>Streptosporangiaceae</taxon>
        <taxon>Nonomuraea</taxon>
    </lineage>
</organism>
<evidence type="ECO:0000259" key="2">
    <source>
        <dbReference type="Pfam" id="PF04480"/>
    </source>
</evidence>
<accession>A0ABW1D7C1</accession>
<dbReference type="InterPro" id="IPR011335">
    <property type="entry name" value="Restrct_endonuc-II-like"/>
</dbReference>
<dbReference type="SUPFAM" id="SSF52980">
    <property type="entry name" value="Restriction endonuclease-like"/>
    <property type="match status" value="1"/>
</dbReference>
<feature type="compositionally biased region" description="Low complexity" evidence="1">
    <location>
        <begin position="34"/>
        <end position="48"/>
    </location>
</feature>
<keyword evidence="4" id="KW-1185">Reference proteome</keyword>
<dbReference type="Proteomes" id="UP001596058">
    <property type="component" value="Unassembled WGS sequence"/>
</dbReference>
<evidence type="ECO:0000256" key="1">
    <source>
        <dbReference type="SAM" id="MobiDB-lite"/>
    </source>
</evidence>
<reference evidence="4" key="1">
    <citation type="journal article" date="2019" name="Int. J. Syst. Evol. Microbiol.">
        <title>The Global Catalogue of Microorganisms (GCM) 10K type strain sequencing project: providing services to taxonomists for standard genome sequencing and annotation.</title>
        <authorList>
            <consortium name="The Broad Institute Genomics Platform"/>
            <consortium name="The Broad Institute Genome Sequencing Center for Infectious Disease"/>
            <person name="Wu L."/>
            <person name="Ma J."/>
        </authorList>
    </citation>
    <scope>NUCLEOTIDE SEQUENCE [LARGE SCALE GENOMIC DNA]</scope>
    <source>
        <strain evidence="4">CCUG 53903</strain>
    </source>
</reference>
<feature type="region of interest" description="Disordered" evidence="1">
    <location>
        <begin position="19"/>
        <end position="55"/>
    </location>
</feature>
<dbReference type="RefSeq" id="WP_379522307.1">
    <property type="nucleotide sequence ID" value="NZ_JBHSPA010000086.1"/>
</dbReference>
<evidence type="ECO:0000313" key="3">
    <source>
        <dbReference type="EMBL" id="MFC5832870.1"/>
    </source>
</evidence>
<comment type="caution">
    <text evidence="3">The sequence shown here is derived from an EMBL/GenBank/DDBJ whole genome shotgun (WGS) entry which is preliminary data.</text>
</comment>
<protein>
    <submittedName>
        <fullName evidence="3">DUF559 domain-containing protein</fullName>
    </submittedName>
</protein>
<evidence type="ECO:0000313" key="4">
    <source>
        <dbReference type="Proteomes" id="UP001596058"/>
    </source>
</evidence>
<dbReference type="Gene3D" id="3.40.960.10">
    <property type="entry name" value="VSR Endonuclease"/>
    <property type="match status" value="1"/>
</dbReference>
<dbReference type="Pfam" id="PF04480">
    <property type="entry name" value="DUF559"/>
    <property type="match status" value="1"/>
</dbReference>
<dbReference type="EMBL" id="JBHSPA010000086">
    <property type="protein sequence ID" value="MFC5832870.1"/>
    <property type="molecule type" value="Genomic_DNA"/>
</dbReference>
<dbReference type="InterPro" id="IPR007569">
    <property type="entry name" value="DUF559"/>
</dbReference>
<sequence length="321" mass="35688">MNPPLATPSSPVTFLEFTAFPDARDPSNRGGGASATPTPAASAPQPGADPGPGRADTVALSLIQRAGRITRAAPQAVACRRTAAYIWGLRILPTPEADWPVELAAPSHLAIPDSVTYVVPLPDEDITQHQGVRITTMERTALDCARWLPRMDAVAILDQFARRGVDLEALWYRPLNSWRLRETLSLADRGAASPRESWLRVILVEGGLPRPATQVRVQLGKDRFAYLDLGWEEFKVAVEYDGQEHHTSAADQQHDADRREELRRRGWRVIAVRRDVIPAQTADLLHHVANALIERGWQPGPQVTTRILSRIRAARRKSRYR</sequence>
<gene>
    <name evidence="3" type="ORF">ACFPZ3_54255</name>
</gene>
<feature type="domain" description="DUF559" evidence="2">
    <location>
        <begin position="228"/>
        <end position="291"/>
    </location>
</feature>
<proteinExistence type="predicted"/>